<dbReference type="Proteomes" id="UP000799537">
    <property type="component" value="Unassembled WGS sequence"/>
</dbReference>
<evidence type="ECO:0008006" key="3">
    <source>
        <dbReference type="Google" id="ProtNLM"/>
    </source>
</evidence>
<evidence type="ECO:0000313" key="2">
    <source>
        <dbReference type="Proteomes" id="UP000799537"/>
    </source>
</evidence>
<dbReference type="OrthoDB" id="4936034at2759"/>
<gene>
    <name evidence="1" type="ORF">M409DRAFT_71375</name>
</gene>
<reference evidence="1" key="1">
    <citation type="journal article" date="2020" name="Stud. Mycol.">
        <title>101 Dothideomycetes genomes: a test case for predicting lifestyles and emergence of pathogens.</title>
        <authorList>
            <person name="Haridas S."/>
            <person name="Albert R."/>
            <person name="Binder M."/>
            <person name="Bloem J."/>
            <person name="Labutti K."/>
            <person name="Salamov A."/>
            <person name="Andreopoulos B."/>
            <person name="Baker S."/>
            <person name="Barry K."/>
            <person name="Bills G."/>
            <person name="Bluhm B."/>
            <person name="Cannon C."/>
            <person name="Castanera R."/>
            <person name="Culley D."/>
            <person name="Daum C."/>
            <person name="Ezra D."/>
            <person name="Gonzalez J."/>
            <person name="Henrissat B."/>
            <person name="Kuo A."/>
            <person name="Liang C."/>
            <person name="Lipzen A."/>
            <person name="Lutzoni F."/>
            <person name="Magnuson J."/>
            <person name="Mondo S."/>
            <person name="Nolan M."/>
            <person name="Ohm R."/>
            <person name="Pangilinan J."/>
            <person name="Park H.-J."/>
            <person name="Ramirez L."/>
            <person name="Alfaro M."/>
            <person name="Sun H."/>
            <person name="Tritt A."/>
            <person name="Yoshinaga Y."/>
            <person name="Zwiers L.-H."/>
            <person name="Turgeon B."/>
            <person name="Goodwin S."/>
            <person name="Spatafora J."/>
            <person name="Crous P."/>
            <person name="Grigoriev I."/>
        </authorList>
    </citation>
    <scope>NUCLEOTIDE SEQUENCE</scope>
    <source>
        <strain evidence="1">ATCC 36951</strain>
    </source>
</reference>
<dbReference type="EMBL" id="ML993645">
    <property type="protein sequence ID" value="KAF2158964.1"/>
    <property type="molecule type" value="Genomic_DNA"/>
</dbReference>
<keyword evidence="2" id="KW-1185">Reference proteome</keyword>
<accession>A0A6A6BVV4</accession>
<sequence>MNSSVSRIPIPSELDDDVDNVDLPTGHMWAYPCKLSSCPDYGKSWILRSNFLLHLQEREAHSSSATTPAARREIEIDWRYITDPYLPPRAAPNFRCREDPAEQIWTYSFKDDCGNVISGEGTLEQMSDHKASTKNPNGI</sequence>
<organism evidence="1 2">
    <name type="scientific">Zasmidium cellare ATCC 36951</name>
    <dbReference type="NCBI Taxonomy" id="1080233"/>
    <lineage>
        <taxon>Eukaryota</taxon>
        <taxon>Fungi</taxon>
        <taxon>Dikarya</taxon>
        <taxon>Ascomycota</taxon>
        <taxon>Pezizomycotina</taxon>
        <taxon>Dothideomycetes</taxon>
        <taxon>Dothideomycetidae</taxon>
        <taxon>Mycosphaerellales</taxon>
        <taxon>Mycosphaerellaceae</taxon>
        <taxon>Zasmidium</taxon>
    </lineage>
</organism>
<name>A0A6A6BVV4_ZASCE</name>
<protein>
    <recommendedName>
        <fullName evidence="3">C2H2-type domain-containing protein</fullName>
    </recommendedName>
</protein>
<proteinExistence type="predicted"/>
<evidence type="ECO:0000313" key="1">
    <source>
        <dbReference type="EMBL" id="KAF2158964.1"/>
    </source>
</evidence>
<dbReference type="GeneID" id="54572413"/>
<dbReference type="RefSeq" id="XP_033659853.1">
    <property type="nucleotide sequence ID" value="XM_033819141.1"/>
</dbReference>
<dbReference type="AlphaFoldDB" id="A0A6A6BVV4"/>